<keyword evidence="9" id="KW-1185">Reference proteome</keyword>
<keyword evidence="2" id="KW-0479">Metal-binding</keyword>
<proteinExistence type="predicted"/>
<organism evidence="8 9">
    <name type="scientific">Dictyostelium firmibasis</name>
    <dbReference type="NCBI Taxonomy" id="79012"/>
    <lineage>
        <taxon>Eukaryota</taxon>
        <taxon>Amoebozoa</taxon>
        <taxon>Evosea</taxon>
        <taxon>Eumycetozoa</taxon>
        <taxon>Dictyostelia</taxon>
        <taxon>Dictyosteliales</taxon>
        <taxon>Dictyosteliaceae</taxon>
        <taxon>Dictyostelium</taxon>
    </lineage>
</organism>
<dbReference type="GO" id="GO:0005547">
    <property type="term" value="F:phosphatidylinositol-3,4,5-trisphosphate binding"/>
    <property type="evidence" value="ECO:0007669"/>
    <property type="project" value="TreeGrafter"/>
</dbReference>
<dbReference type="CDD" id="cd08832">
    <property type="entry name" value="ArfGap_ADAP"/>
    <property type="match status" value="1"/>
</dbReference>
<dbReference type="GO" id="GO:0005886">
    <property type="term" value="C:plasma membrane"/>
    <property type="evidence" value="ECO:0007669"/>
    <property type="project" value="TreeGrafter"/>
</dbReference>
<evidence type="ECO:0000313" key="8">
    <source>
        <dbReference type="EMBL" id="KAK5580215.1"/>
    </source>
</evidence>
<evidence type="ECO:0000256" key="1">
    <source>
        <dbReference type="ARBA" id="ARBA00022468"/>
    </source>
</evidence>
<dbReference type="GO" id="GO:0005096">
    <property type="term" value="F:GTPase activator activity"/>
    <property type="evidence" value="ECO:0007669"/>
    <property type="project" value="UniProtKB-KW"/>
</dbReference>
<dbReference type="FunFam" id="1.10.220.150:FF:000009">
    <property type="entry name" value="stromal membrane-associated protein 1 isoform X1"/>
    <property type="match status" value="1"/>
</dbReference>
<reference evidence="8 9" key="1">
    <citation type="submission" date="2023-11" db="EMBL/GenBank/DDBJ databases">
        <title>Dfirmibasis_genome.</title>
        <authorList>
            <person name="Edelbroek B."/>
            <person name="Kjellin J."/>
            <person name="Jerlstrom-Hultqvist J."/>
            <person name="Soderbom F."/>
        </authorList>
    </citation>
    <scope>NUCLEOTIDE SEQUENCE [LARGE SCALE GENOMIC DNA]</scope>
    <source>
        <strain evidence="8 9">TNS-C-14</strain>
    </source>
</reference>
<dbReference type="InterPro" id="IPR001164">
    <property type="entry name" value="ArfGAP_dom"/>
</dbReference>
<dbReference type="PRINTS" id="PR00405">
    <property type="entry name" value="REVINTRACTNG"/>
</dbReference>
<dbReference type="InterPro" id="IPR052589">
    <property type="entry name" value="Arf-GAP_dual-PH_domain"/>
</dbReference>
<evidence type="ECO:0000256" key="4">
    <source>
        <dbReference type="ARBA" id="ARBA00022833"/>
    </source>
</evidence>
<evidence type="ECO:0000259" key="7">
    <source>
        <dbReference type="PROSITE" id="PS50115"/>
    </source>
</evidence>
<dbReference type="PANTHER" id="PTHR46021:SF2">
    <property type="entry name" value="ARF-GAP WITH DUAL PH DOMAIN-CONTAINING PROTEIN 1"/>
    <property type="match status" value="1"/>
</dbReference>
<dbReference type="GO" id="GO:0005829">
    <property type="term" value="C:cytosol"/>
    <property type="evidence" value="ECO:0007669"/>
    <property type="project" value="UniProtKB-ARBA"/>
</dbReference>
<evidence type="ECO:0000313" key="9">
    <source>
        <dbReference type="Proteomes" id="UP001344447"/>
    </source>
</evidence>
<feature type="domain" description="PH" evidence="6">
    <location>
        <begin position="143"/>
        <end position="240"/>
    </location>
</feature>
<dbReference type="GO" id="GO:0008270">
    <property type="term" value="F:zinc ion binding"/>
    <property type="evidence" value="ECO:0007669"/>
    <property type="project" value="UniProtKB-KW"/>
</dbReference>
<evidence type="ECO:0000256" key="3">
    <source>
        <dbReference type="ARBA" id="ARBA00022771"/>
    </source>
</evidence>
<dbReference type="PROSITE" id="PS50003">
    <property type="entry name" value="PH_DOMAIN"/>
    <property type="match status" value="1"/>
</dbReference>
<dbReference type="Pfam" id="PF00169">
    <property type="entry name" value="PH"/>
    <property type="match status" value="1"/>
</dbReference>
<accession>A0AAN7U6R8</accession>
<dbReference type="AlphaFoldDB" id="A0AAN7U6R8"/>
<keyword evidence="3 5" id="KW-0863">Zinc-finger</keyword>
<evidence type="ECO:0000256" key="5">
    <source>
        <dbReference type="PROSITE-ProRule" id="PRU00288"/>
    </source>
</evidence>
<dbReference type="InterPro" id="IPR001849">
    <property type="entry name" value="PH_domain"/>
</dbReference>
<protein>
    <submittedName>
        <fullName evidence="8">Uncharacterized protein</fullName>
    </submittedName>
</protein>
<name>A0AAN7U6R8_9MYCE</name>
<keyword evidence="4" id="KW-0862">Zinc</keyword>
<comment type="caution">
    <text evidence="8">The sequence shown here is derived from an EMBL/GenBank/DDBJ whole genome shotgun (WGS) entry which is preliminary data.</text>
</comment>
<feature type="domain" description="Arf-GAP" evidence="7">
    <location>
        <begin position="17"/>
        <end position="138"/>
    </location>
</feature>
<evidence type="ECO:0000256" key="2">
    <source>
        <dbReference type="ARBA" id="ARBA00022723"/>
    </source>
</evidence>
<dbReference type="Gene3D" id="1.10.220.150">
    <property type="entry name" value="Arf GTPase activating protein"/>
    <property type="match status" value="1"/>
</dbReference>
<dbReference type="SMART" id="SM00233">
    <property type="entry name" value="PH"/>
    <property type="match status" value="1"/>
</dbReference>
<dbReference type="PROSITE" id="PS50115">
    <property type="entry name" value="ARFGAP"/>
    <property type="match status" value="1"/>
</dbReference>
<dbReference type="SMART" id="SM00105">
    <property type="entry name" value="ArfGap"/>
    <property type="match status" value="1"/>
</dbReference>
<dbReference type="EMBL" id="JAVFKY010000002">
    <property type="protein sequence ID" value="KAK5580215.1"/>
    <property type="molecule type" value="Genomic_DNA"/>
</dbReference>
<dbReference type="InterPro" id="IPR037278">
    <property type="entry name" value="ARFGAP/RecO"/>
</dbReference>
<sequence>MPMTSSITDINIDAVNKEIIRTLLKLPENQFCGECGMIEPQWASVNLGIFICLSCAGLHRRLGTHISRVKSCELDNWLKTEIEKFKDTNNVKAKEYWEALLPTYFIRPTYADSNGLKEAWIRCKYEDKAFVPEEIPGAKRIDFSKREGYVYKKGIIVKNWKRRFMKFIGDDRLEYFKNDQEKTPCGSISLRDCGQIDSIQELEGRTFCFIISTPKRRFLISCDSYQQLLVWIINTRLSSKKNNSQL</sequence>
<dbReference type="Pfam" id="PF01412">
    <property type="entry name" value="ArfGap"/>
    <property type="match status" value="1"/>
</dbReference>
<dbReference type="InterPro" id="IPR011993">
    <property type="entry name" value="PH-like_dom_sf"/>
</dbReference>
<dbReference type="Gene3D" id="2.30.29.30">
    <property type="entry name" value="Pleckstrin-homology domain (PH domain)/Phosphotyrosine-binding domain (PTB)"/>
    <property type="match status" value="1"/>
</dbReference>
<gene>
    <name evidence="8" type="ORF">RB653_000229</name>
</gene>
<dbReference type="FunFam" id="2.30.29.30:FF:000286">
    <property type="entry name" value="PH-protein kinase domain containing protein"/>
    <property type="match status" value="1"/>
</dbReference>
<dbReference type="SUPFAM" id="SSF50729">
    <property type="entry name" value="PH domain-like"/>
    <property type="match status" value="1"/>
</dbReference>
<evidence type="ECO:0000259" key="6">
    <source>
        <dbReference type="PROSITE" id="PS50003"/>
    </source>
</evidence>
<dbReference type="InterPro" id="IPR038508">
    <property type="entry name" value="ArfGAP_dom_sf"/>
</dbReference>
<keyword evidence="1" id="KW-0343">GTPase activation</keyword>
<dbReference type="PANTHER" id="PTHR46021">
    <property type="entry name" value="ARF-GAP WITH DUAL PH DOMAIN-CONTAINING PROTEIN 1-LIKE PROTEIN"/>
    <property type="match status" value="1"/>
</dbReference>
<dbReference type="SUPFAM" id="SSF57863">
    <property type="entry name" value="ArfGap/RecO-like zinc finger"/>
    <property type="match status" value="1"/>
</dbReference>
<dbReference type="Proteomes" id="UP001344447">
    <property type="component" value="Unassembled WGS sequence"/>
</dbReference>